<feature type="transmembrane region" description="Helical" evidence="2">
    <location>
        <begin position="12"/>
        <end position="32"/>
    </location>
</feature>
<feature type="repeat" description="TPR" evidence="1">
    <location>
        <begin position="127"/>
        <end position="160"/>
    </location>
</feature>
<organism evidence="3 4">
    <name type="scientific">Kineothrix alysoides</name>
    <dbReference type="NCBI Taxonomy" id="1469948"/>
    <lineage>
        <taxon>Bacteria</taxon>
        <taxon>Bacillati</taxon>
        <taxon>Bacillota</taxon>
        <taxon>Clostridia</taxon>
        <taxon>Lachnospirales</taxon>
        <taxon>Lachnospiraceae</taxon>
        <taxon>Kineothrix</taxon>
    </lineage>
</organism>
<dbReference type="EMBL" id="SLUO01000011">
    <property type="protein sequence ID" value="TCL56625.1"/>
    <property type="molecule type" value="Genomic_DNA"/>
</dbReference>
<keyword evidence="2" id="KW-0472">Membrane</keyword>
<protein>
    <submittedName>
        <fullName evidence="3">Uncharacterized protein</fullName>
    </submittedName>
</protein>
<evidence type="ECO:0000313" key="3">
    <source>
        <dbReference type="EMBL" id="TCL56625.1"/>
    </source>
</evidence>
<dbReference type="RefSeq" id="WP_031390321.1">
    <property type="nucleotide sequence ID" value="NZ_JPNB01000001.1"/>
</dbReference>
<evidence type="ECO:0000256" key="2">
    <source>
        <dbReference type="SAM" id="Phobius"/>
    </source>
</evidence>
<dbReference type="Proteomes" id="UP000295718">
    <property type="component" value="Unassembled WGS sequence"/>
</dbReference>
<comment type="caution">
    <text evidence="3">The sequence shown here is derived from an EMBL/GenBank/DDBJ whole genome shotgun (WGS) entry which is preliminary data.</text>
</comment>
<dbReference type="AlphaFoldDB" id="A0A4R1QVK9"/>
<keyword evidence="1" id="KW-0802">TPR repeat</keyword>
<evidence type="ECO:0000313" key="4">
    <source>
        <dbReference type="Proteomes" id="UP000295718"/>
    </source>
</evidence>
<dbReference type="InterPro" id="IPR011990">
    <property type="entry name" value="TPR-like_helical_dom_sf"/>
</dbReference>
<evidence type="ECO:0000256" key="1">
    <source>
        <dbReference type="PROSITE-ProRule" id="PRU00339"/>
    </source>
</evidence>
<keyword evidence="2" id="KW-1133">Transmembrane helix</keyword>
<keyword evidence="4" id="KW-1185">Reference proteome</keyword>
<dbReference type="InterPro" id="IPR019734">
    <property type="entry name" value="TPR_rpt"/>
</dbReference>
<dbReference type="STRING" id="1469948.GCA_000732725_01606"/>
<dbReference type="Gene3D" id="1.25.40.10">
    <property type="entry name" value="Tetratricopeptide repeat domain"/>
    <property type="match status" value="1"/>
</dbReference>
<gene>
    <name evidence="3" type="ORF">EDD76_111119</name>
</gene>
<name>A0A4R1QVK9_9FIRM</name>
<dbReference type="SUPFAM" id="SSF48452">
    <property type="entry name" value="TPR-like"/>
    <property type="match status" value="1"/>
</dbReference>
<sequence length="176" mass="20136">MRREKKLKGGIFFYIFYMGYFFIIGFVLFLSMEYILTGGTDNRMLSKAVVIFASYIGASYKFKKSAKKVIDELLGSETEGIRNILEDVKLRKKVEMAVDSAVKFGVKAGTRKLEKLQAKADSYDDKAVLYYIEGILYETSGDKQSAIYNYNHALQIRPYFSLAASKLEELWGNQFT</sequence>
<proteinExistence type="predicted"/>
<dbReference type="PROSITE" id="PS50005">
    <property type="entry name" value="TPR"/>
    <property type="match status" value="1"/>
</dbReference>
<reference evidence="3 4" key="1">
    <citation type="submission" date="2019-03" db="EMBL/GenBank/DDBJ databases">
        <title>Genomic Encyclopedia of Type Strains, Phase IV (KMG-IV): sequencing the most valuable type-strain genomes for metagenomic binning, comparative biology and taxonomic classification.</title>
        <authorList>
            <person name="Goeker M."/>
        </authorList>
    </citation>
    <scope>NUCLEOTIDE SEQUENCE [LARGE SCALE GENOMIC DNA]</scope>
    <source>
        <strain evidence="3 4">DSM 100556</strain>
    </source>
</reference>
<keyword evidence="2" id="KW-0812">Transmembrane</keyword>
<accession>A0A4R1QVK9</accession>